<reference evidence="2" key="1">
    <citation type="submission" date="2015-05" db="EMBL/GenBank/DDBJ databases">
        <authorList>
            <person name="Urmite Genomes"/>
        </authorList>
    </citation>
    <scope>NUCLEOTIDE SEQUENCE [LARGE SCALE GENOMIC DNA]</scope>
    <source>
        <strain evidence="2">LF1</strain>
    </source>
</reference>
<dbReference type="RefSeq" id="WP_090635422.1">
    <property type="nucleotide sequence ID" value="NZ_CVRB01000003.1"/>
</dbReference>
<dbReference type="Proteomes" id="UP000199087">
    <property type="component" value="Unassembled WGS sequence"/>
</dbReference>
<dbReference type="EMBL" id="CVRB01000003">
    <property type="protein sequence ID" value="CRK83142.1"/>
    <property type="molecule type" value="Genomic_DNA"/>
</dbReference>
<accession>A0A0U1NZ82</accession>
<organism evidence="1 2">
    <name type="scientific">Neobacillus massiliamazoniensis</name>
    <dbReference type="NCBI Taxonomy" id="1499688"/>
    <lineage>
        <taxon>Bacteria</taxon>
        <taxon>Bacillati</taxon>
        <taxon>Bacillota</taxon>
        <taxon>Bacilli</taxon>
        <taxon>Bacillales</taxon>
        <taxon>Bacillaceae</taxon>
        <taxon>Neobacillus</taxon>
    </lineage>
</organism>
<evidence type="ECO:0000313" key="1">
    <source>
        <dbReference type="EMBL" id="CRK83142.1"/>
    </source>
</evidence>
<protein>
    <submittedName>
        <fullName evidence="1">Uncharacterized protein</fullName>
    </submittedName>
</protein>
<gene>
    <name evidence="1" type="ORF">BN000_03100</name>
</gene>
<keyword evidence="2" id="KW-1185">Reference proteome</keyword>
<sequence length="86" mass="9316">MFFIPTKVNIATLKINCPDQMSSVFVGSTMKVGVHVSAKKNQAFGQQLADCTTTIIPIGITLDDNEIHDSTSTKLYNIINAKEGLS</sequence>
<evidence type="ECO:0000313" key="2">
    <source>
        <dbReference type="Proteomes" id="UP000199087"/>
    </source>
</evidence>
<proteinExistence type="predicted"/>
<dbReference type="OrthoDB" id="2922344at2"/>
<dbReference type="STRING" id="1499688.BN000_03100"/>
<name>A0A0U1NZ82_9BACI</name>
<dbReference type="AlphaFoldDB" id="A0A0U1NZ82"/>